<feature type="region of interest" description="Disordered" evidence="4">
    <location>
        <begin position="285"/>
        <end position="360"/>
    </location>
</feature>
<dbReference type="GeneTree" id="ENSGT00940000159263"/>
<feature type="compositionally biased region" description="Polar residues" evidence="4">
    <location>
        <begin position="309"/>
        <end position="323"/>
    </location>
</feature>
<dbReference type="GO" id="GO:0008157">
    <property type="term" value="F:protein phosphatase 1 binding"/>
    <property type="evidence" value="ECO:0000318"/>
    <property type="project" value="GO_Central"/>
</dbReference>
<keyword evidence="7" id="KW-1185">Reference proteome</keyword>
<dbReference type="PANTHER" id="PTHR46557:SF1">
    <property type="entry name" value="SERINE_THREONINE-PROTEIN PHOSPHATASE 1 REGULATORY SUBUNIT 10"/>
    <property type="match status" value="1"/>
</dbReference>
<dbReference type="SUPFAM" id="SSF47676">
    <property type="entry name" value="Conserved domain common to transcription factors TFIIS, elongin A, CRSP70"/>
    <property type="match status" value="1"/>
</dbReference>
<evidence type="ECO:0000313" key="7">
    <source>
        <dbReference type="Proteomes" id="UP000008144"/>
    </source>
</evidence>
<reference evidence="7" key="1">
    <citation type="journal article" date="2002" name="Science">
        <title>The draft genome of Ciona intestinalis: insights into chordate and vertebrate origins.</title>
        <authorList>
            <person name="Dehal P."/>
            <person name="Satou Y."/>
            <person name="Campbell R.K."/>
            <person name="Chapman J."/>
            <person name="Degnan B."/>
            <person name="De Tomaso A."/>
            <person name="Davidson B."/>
            <person name="Di Gregorio A."/>
            <person name="Gelpke M."/>
            <person name="Goodstein D.M."/>
            <person name="Harafuji N."/>
            <person name="Hastings K.E."/>
            <person name="Ho I."/>
            <person name="Hotta K."/>
            <person name="Huang W."/>
            <person name="Kawashima T."/>
            <person name="Lemaire P."/>
            <person name="Martinez D."/>
            <person name="Meinertzhagen I.A."/>
            <person name="Necula S."/>
            <person name="Nonaka M."/>
            <person name="Putnam N."/>
            <person name="Rash S."/>
            <person name="Saiga H."/>
            <person name="Satake M."/>
            <person name="Terry A."/>
            <person name="Yamada L."/>
            <person name="Wang H.G."/>
            <person name="Awazu S."/>
            <person name="Azumi K."/>
            <person name="Boore J."/>
            <person name="Branno M."/>
            <person name="Chin-Bow S."/>
            <person name="DeSantis R."/>
            <person name="Doyle S."/>
            <person name="Francino P."/>
            <person name="Keys D.N."/>
            <person name="Haga S."/>
            <person name="Hayashi H."/>
            <person name="Hino K."/>
            <person name="Imai K.S."/>
            <person name="Inaba K."/>
            <person name="Kano S."/>
            <person name="Kobayashi K."/>
            <person name="Kobayashi M."/>
            <person name="Lee B.I."/>
            <person name="Makabe K.W."/>
            <person name="Manohar C."/>
            <person name="Matassi G."/>
            <person name="Medina M."/>
            <person name="Mochizuki Y."/>
            <person name="Mount S."/>
            <person name="Morishita T."/>
            <person name="Miura S."/>
            <person name="Nakayama A."/>
            <person name="Nishizaka S."/>
            <person name="Nomoto H."/>
            <person name="Ohta F."/>
            <person name="Oishi K."/>
            <person name="Rigoutsos I."/>
            <person name="Sano M."/>
            <person name="Sasaki A."/>
            <person name="Sasakura Y."/>
            <person name="Shoguchi E."/>
            <person name="Shin-i T."/>
            <person name="Spagnuolo A."/>
            <person name="Stainier D."/>
            <person name="Suzuki M.M."/>
            <person name="Tassy O."/>
            <person name="Takatori N."/>
            <person name="Tokuoka M."/>
            <person name="Yagi K."/>
            <person name="Yoshizaki F."/>
            <person name="Wada S."/>
            <person name="Zhang C."/>
            <person name="Hyatt P.D."/>
            <person name="Larimer F."/>
            <person name="Detter C."/>
            <person name="Doggett N."/>
            <person name="Glavina T."/>
            <person name="Hawkins T."/>
            <person name="Richardson P."/>
            <person name="Lucas S."/>
            <person name="Kohara Y."/>
            <person name="Levine M."/>
            <person name="Satoh N."/>
            <person name="Rokhsar D.S."/>
        </authorList>
    </citation>
    <scope>NUCLEOTIDE SEQUENCE [LARGE SCALE GENOMIC DNA]</scope>
</reference>
<evidence type="ECO:0000256" key="1">
    <source>
        <dbReference type="ARBA" id="ARBA00004123"/>
    </source>
</evidence>
<dbReference type="EMBL" id="EAAA01002815">
    <property type="status" value="NOT_ANNOTATED_CDS"/>
    <property type="molecule type" value="Genomic_DNA"/>
</dbReference>
<dbReference type="InterPro" id="IPR017923">
    <property type="entry name" value="TFIIS_N"/>
</dbReference>
<dbReference type="GO" id="GO:0005634">
    <property type="term" value="C:nucleus"/>
    <property type="evidence" value="ECO:0007669"/>
    <property type="project" value="UniProtKB-SubCell"/>
</dbReference>
<feature type="region of interest" description="Disordered" evidence="4">
    <location>
        <begin position="146"/>
        <end position="177"/>
    </location>
</feature>
<dbReference type="AlphaFoldDB" id="F6WYC4"/>
<dbReference type="GO" id="GO:0000785">
    <property type="term" value="C:chromatin"/>
    <property type="evidence" value="ECO:0000318"/>
    <property type="project" value="GO_Central"/>
</dbReference>
<keyword evidence="2 3" id="KW-0539">Nucleus</keyword>
<evidence type="ECO:0000259" key="5">
    <source>
        <dbReference type="PROSITE" id="PS51319"/>
    </source>
</evidence>
<evidence type="ECO:0000256" key="2">
    <source>
        <dbReference type="ARBA" id="ARBA00023242"/>
    </source>
</evidence>
<dbReference type="Ensembl" id="ENSCINT00000007051.3">
    <property type="protein sequence ID" value="ENSCINP00000007051.3"/>
    <property type="gene ID" value="ENSCING00000003439.3"/>
</dbReference>
<feature type="domain" description="TFIIS N-terminal" evidence="5">
    <location>
        <begin position="72"/>
        <end position="146"/>
    </location>
</feature>
<reference evidence="6" key="3">
    <citation type="submission" date="2025-08" db="UniProtKB">
        <authorList>
            <consortium name="Ensembl"/>
        </authorList>
    </citation>
    <scope>IDENTIFICATION</scope>
</reference>
<dbReference type="SMART" id="SM00509">
    <property type="entry name" value="TFS2N"/>
    <property type="match status" value="1"/>
</dbReference>
<accession>F6WYC4</accession>
<proteinExistence type="predicted"/>
<dbReference type="InterPro" id="IPR003617">
    <property type="entry name" value="TFIIS/CRSP70_N_sub"/>
</dbReference>
<feature type="compositionally biased region" description="Basic and acidic residues" evidence="4">
    <location>
        <begin position="155"/>
        <end position="177"/>
    </location>
</feature>
<dbReference type="PROSITE" id="PS51319">
    <property type="entry name" value="TFIIS_N"/>
    <property type="match status" value="1"/>
</dbReference>
<dbReference type="Pfam" id="PF08711">
    <property type="entry name" value="Med26"/>
    <property type="match status" value="1"/>
</dbReference>
<dbReference type="STRING" id="7719.ENSCINP00000007051"/>
<dbReference type="Proteomes" id="UP000008144">
    <property type="component" value="Chromosome 9"/>
</dbReference>
<feature type="region of interest" description="Disordered" evidence="4">
    <location>
        <begin position="215"/>
        <end position="246"/>
    </location>
</feature>
<comment type="subcellular location">
    <subcellularLocation>
        <location evidence="1 3">Nucleus</location>
    </subcellularLocation>
</comment>
<dbReference type="InterPro" id="IPR035441">
    <property type="entry name" value="TFIIS/LEDGF_dom_sf"/>
</dbReference>
<dbReference type="PANTHER" id="PTHR46557">
    <property type="entry name" value="SERINE/THREONINE-PROTEIN PHOSPHATASE 1 REGULATORY SUBUNIT 10-RELATED"/>
    <property type="match status" value="1"/>
</dbReference>
<evidence type="ECO:0000256" key="4">
    <source>
        <dbReference type="SAM" id="MobiDB-lite"/>
    </source>
</evidence>
<feature type="compositionally biased region" description="Basic and acidic residues" evidence="4">
    <location>
        <begin position="236"/>
        <end position="246"/>
    </location>
</feature>
<dbReference type="InParanoid" id="F6WYC4"/>
<feature type="region of interest" description="Disordered" evidence="4">
    <location>
        <begin position="461"/>
        <end position="481"/>
    </location>
</feature>
<dbReference type="OMA" id="WIDEASN"/>
<evidence type="ECO:0000313" key="6">
    <source>
        <dbReference type="Ensembl" id="ENSCINP00000007051.3"/>
    </source>
</evidence>
<organism evidence="6 7">
    <name type="scientific">Ciona intestinalis</name>
    <name type="common">Transparent sea squirt</name>
    <name type="synonym">Ascidia intestinalis</name>
    <dbReference type="NCBI Taxonomy" id="7719"/>
    <lineage>
        <taxon>Eukaryota</taxon>
        <taxon>Metazoa</taxon>
        <taxon>Chordata</taxon>
        <taxon>Tunicata</taxon>
        <taxon>Ascidiacea</taxon>
        <taxon>Phlebobranchia</taxon>
        <taxon>Cionidae</taxon>
        <taxon>Ciona</taxon>
    </lineage>
</organism>
<reference evidence="6" key="2">
    <citation type="journal article" date="2008" name="Genome Biol.">
        <title>Improved genome assembly and evidence-based global gene model set for the chordate Ciona intestinalis: new insight into intron and operon populations.</title>
        <authorList>
            <person name="Satou Y."/>
            <person name="Mineta K."/>
            <person name="Ogasawara M."/>
            <person name="Sasakura Y."/>
            <person name="Shoguchi E."/>
            <person name="Ueno K."/>
            <person name="Yamada L."/>
            <person name="Matsumoto J."/>
            <person name="Wasserscheid J."/>
            <person name="Dewar K."/>
            <person name="Wiley G.B."/>
            <person name="Macmil S.L."/>
            <person name="Roe B.A."/>
            <person name="Zeller R.W."/>
            <person name="Hastings K.E."/>
            <person name="Lemaire P."/>
            <person name="Lindquist E."/>
            <person name="Endo T."/>
            <person name="Hotta K."/>
            <person name="Inaba K."/>
        </authorList>
    </citation>
    <scope>NUCLEOTIDE SEQUENCE [LARGE SCALE GENOMIC DNA]</scope>
    <source>
        <strain evidence="6">wild type</strain>
    </source>
</reference>
<name>F6WYC4_CIOIN</name>
<dbReference type="GO" id="GO:0072357">
    <property type="term" value="C:PTW/PP1 phosphatase complex"/>
    <property type="evidence" value="ECO:0000318"/>
    <property type="project" value="GO_Central"/>
</dbReference>
<dbReference type="HOGENOM" id="CLU_019410_0_0_1"/>
<protein>
    <recommendedName>
        <fullName evidence="5">TFIIS N-terminal domain-containing protein</fullName>
    </recommendedName>
</protein>
<sequence length="494" mass="55660">MGQPVDPLTLLKALSPMLDVTGAVIGGEEMQNIVKLMKDATKLVSRCVYLNILRVTESTEVLEQFLAYGGWSVMNAWLADAKSSENMALILEVMKLLQRLPLRIDHLKQNNTPKIVKSLSKSATCTKVKSTAANLMSTWLNIIRNASANPSNSKPKKETKVKPKLDKIPKKEKKEDKKVPVVRAPSFAKIRKTVGLRFFEEVIIYLLKPGLEPEMKKSQPKKINNKRSSIENDDNVPDKKFKTDPKHQKKILINSNIIHKNPFQSTIVTISAGFMDALNSVPTVVKRPVKRRPTKSPKTNSSNDKHSPSHTMSVSGEAIQSNSPLPPAADFGEPMDHDRTPSPVPSPTPSKPRMNKWGKPMKSVRWMDDSRLETIRYFECEEGERVNVTSQNFKDAMQRDRMSEREKLGDFHHKGDNSWKKPQLIDLPASLVEPGSNSIEKDIQKEREKTVLQEIFLSIEMVPDSPAEPDPEPYEMVPPKVIPIDDNTSIIKQL</sequence>
<reference evidence="6" key="4">
    <citation type="submission" date="2025-09" db="UniProtKB">
        <authorList>
            <consortium name="Ensembl"/>
        </authorList>
    </citation>
    <scope>IDENTIFICATION</scope>
</reference>
<dbReference type="Gene3D" id="1.20.930.10">
    <property type="entry name" value="Conserved domain common to transcription factors TFIIS, elongin A, CRSP70"/>
    <property type="match status" value="1"/>
</dbReference>
<evidence type="ECO:0000256" key="3">
    <source>
        <dbReference type="PROSITE-ProRule" id="PRU00649"/>
    </source>
</evidence>
<dbReference type="FunCoup" id="F6WYC4">
    <property type="interactions" value="308"/>
</dbReference>